<evidence type="ECO:0000313" key="1">
    <source>
        <dbReference type="EMBL" id="AMO93488.1"/>
    </source>
</evidence>
<reference evidence="1 2" key="1">
    <citation type="submission" date="2015-11" db="EMBL/GenBank/DDBJ databases">
        <title>Exploring the genomic traits of fungus-feeding bacterial genus Collimonas.</title>
        <authorList>
            <person name="Song C."/>
            <person name="Schmidt R."/>
            <person name="de Jager V."/>
            <person name="Krzyzanowska D."/>
            <person name="Jongedijk E."/>
            <person name="Cankar K."/>
            <person name="Beekwilder J."/>
            <person name="van Veen A."/>
            <person name="de Boer W."/>
            <person name="van Veen J.A."/>
            <person name="Garbeva P."/>
        </authorList>
    </citation>
    <scope>NUCLEOTIDE SEQUENCE [LARGE SCALE GENOMIC DNA]</scope>
    <source>
        <strain evidence="1 2">Ter6</strain>
    </source>
</reference>
<protein>
    <submittedName>
        <fullName evidence="1">Uncharacterized protein</fullName>
    </submittedName>
</protein>
<name>A0A127P6Y4_9BURK</name>
<accession>A0A127P6Y4</accession>
<dbReference type="EMBL" id="CP013232">
    <property type="protein sequence ID" value="AMO93488.1"/>
    <property type="molecule type" value="Genomic_DNA"/>
</dbReference>
<proteinExistence type="predicted"/>
<evidence type="ECO:0000313" key="2">
    <source>
        <dbReference type="Proteomes" id="UP000072421"/>
    </source>
</evidence>
<gene>
    <name evidence="1" type="ORF">CFter6_0763</name>
</gene>
<organism evidence="1">
    <name type="scientific">Collimonas fungivorans</name>
    <dbReference type="NCBI Taxonomy" id="158899"/>
    <lineage>
        <taxon>Bacteria</taxon>
        <taxon>Pseudomonadati</taxon>
        <taxon>Pseudomonadota</taxon>
        <taxon>Betaproteobacteria</taxon>
        <taxon>Burkholderiales</taxon>
        <taxon>Oxalobacteraceae</taxon>
        <taxon>Collimonas</taxon>
    </lineage>
</organism>
<dbReference type="AlphaFoldDB" id="A0A127P6Y4"/>
<dbReference type="Proteomes" id="UP000072421">
    <property type="component" value="Chromosome"/>
</dbReference>
<sequence>MPFSLLVNISICYSGSACSVQRLDSKRQKSRTAVAVRLFRF</sequence>